<reference evidence="11 12" key="1">
    <citation type="submission" date="2017-08" db="EMBL/GenBank/DDBJ databases">
        <title>Halovibrio sewagensis sp. nov., isolated from wastewater of high salinity.</title>
        <authorList>
            <person name="Dong X."/>
            <person name="Zhang G."/>
        </authorList>
    </citation>
    <scope>NUCLEOTIDE SEQUENCE [LARGE SCALE GENOMIC DNA]</scope>
    <source>
        <strain evidence="11 12">YL5-2</strain>
    </source>
</reference>
<keyword evidence="7 8" id="KW-0961">Cell wall biogenesis/degradation</keyword>
<dbReference type="SUPFAM" id="SSF53623">
    <property type="entry name" value="MurD-like peptide ligases, catalytic domain"/>
    <property type="match status" value="1"/>
</dbReference>
<dbReference type="GO" id="GO:0008360">
    <property type="term" value="P:regulation of cell shape"/>
    <property type="evidence" value="ECO:0007669"/>
    <property type="project" value="UniProtKB-KW"/>
</dbReference>
<keyword evidence="3 7" id="KW-0963">Cytoplasm</keyword>
<evidence type="ECO:0000259" key="9">
    <source>
        <dbReference type="Pfam" id="PF02875"/>
    </source>
</evidence>
<evidence type="ECO:0000256" key="1">
    <source>
        <dbReference type="ARBA" id="ARBA00004496"/>
    </source>
</evidence>
<comment type="pathway">
    <text evidence="2 7 8">Cell wall biogenesis; peptidoglycan biosynthesis.</text>
</comment>
<dbReference type="EMBL" id="NSKD01000005">
    <property type="protein sequence ID" value="PAU79942.1"/>
    <property type="molecule type" value="Genomic_DNA"/>
</dbReference>
<comment type="similarity">
    <text evidence="7">Belongs to the MurCDEF family.</text>
</comment>
<evidence type="ECO:0000256" key="8">
    <source>
        <dbReference type="RuleBase" id="RU003664"/>
    </source>
</evidence>
<dbReference type="GO" id="GO:0071555">
    <property type="term" value="P:cell wall organization"/>
    <property type="evidence" value="ECO:0007669"/>
    <property type="project" value="UniProtKB-KW"/>
</dbReference>
<dbReference type="InterPro" id="IPR004101">
    <property type="entry name" value="Mur_ligase_C"/>
</dbReference>
<dbReference type="PANTHER" id="PTHR43692">
    <property type="entry name" value="UDP-N-ACETYLMURAMOYLALANINE--D-GLUTAMATE LIGASE"/>
    <property type="match status" value="1"/>
</dbReference>
<dbReference type="Proteomes" id="UP000218896">
    <property type="component" value="Unassembled WGS sequence"/>
</dbReference>
<evidence type="ECO:0000256" key="2">
    <source>
        <dbReference type="ARBA" id="ARBA00004752"/>
    </source>
</evidence>
<dbReference type="InterPro" id="IPR036565">
    <property type="entry name" value="Mur-like_cat_sf"/>
</dbReference>
<dbReference type="Pfam" id="PF02875">
    <property type="entry name" value="Mur_ligase_C"/>
    <property type="match status" value="1"/>
</dbReference>
<organism evidence="11 12">
    <name type="scientific">Halovibrio salipaludis</name>
    <dbReference type="NCBI Taxonomy" id="2032626"/>
    <lineage>
        <taxon>Bacteria</taxon>
        <taxon>Pseudomonadati</taxon>
        <taxon>Pseudomonadota</taxon>
        <taxon>Gammaproteobacteria</taxon>
        <taxon>Oceanospirillales</taxon>
        <taxon>Halomonadaceae</taxon>
        <taxon>Halovibrio</taxon>
    </lineage>
</organism>
<keyword evidence="7 8" id="KW-0573">Peptidoglycan synthesis</keyword>
<keyword evidence="7 8" id="KW-0132">Cell division</keyword>
<dbReference type="GO" id="GO:0005737">
    <property type="term" value="C:cytoplasm"/>
    <property type="evidence" value="ECO:0007669"/>
    <property type="project" value="UniProtKB-SubCell"/>
</dbReference>
<gene>
    <name evidence="7" type="primary">murD</name>
    <name evidence="11" type="ORF">CK501_12140</name>
</gene>
<comment type="catalytic activity">
    <reaction evidence="7 8">
        <text>UDP-N-acetyl-alpha-D-muramoyl-L-alanine + D-glutamate + ATP = UDP-N-acetyl-alpha-D-muramoyl-L-alanyl-D-glutamate + ADP + phosphate + H(+)</text>
        <dbReference type="Rhea" id="RHEA:16429"/>
        <dbReference type="ChEBI" id="CHEBI:15378"/>
        <dbReference type="ChEBI" id="CHEBI:29986"/>
        <dbReference type="ChEBI" id="CHEBI:30616"/>
        <dbReference type="ChEBI" id="CHEBI:43474"/>
        <dbReference type="ChEBI" id="CHEBI:83898"/>
        <dbReference type="ChEBI" id="CHEBI:83900"/>
        <dbReference type="ChEBI" id="CHEBI:456216"/>
        <dbReference type="EC" id="6.3.2.9"/>
    </reaction>
</comment>
<evidence type="ECO:0000256" key="4">
    <source>
        <dbReference type="ARBA" id="ARBA00022598"/>
    </source>
</evidence>
<proteinExistence type="inferred from homology"/>
<dbReference type="OrthoDB" id="9809796at2"/>
<evidence type="ECO:0000256" key="6">
    <source>
        <dbReference type="ARBA" id="ARBA00022840"/>
    </source>
</evidence>
<evidence type="ECO:0000256" key="7">
    <source>
        <dbReference type="HAMAP-Rule" id="MF_00639"/>
    </source>
</evidence>
<feature type="binding site" evidence="7">
    <location>
        <begin position="116"/>
        <end position="122"/>
    </location>
    <ligand>
        <name>ATP</name>
        <dbReference type="ChEBI" id="CHEBI:30616"/>
    </ligand>
</feature>
<dbReference type="UniPathway" id="UPA00219"/>
<dbReference type="InterPro" id="IPR005762">
    <property type="entry name" value="MurD"/>
</dbReference>
<dbReference type="EC" id="6.3.2.9" evidence="7 8"/>
<keyword evidence="4 7" id="KW-0436">Ligase</keyword>
<dbReference type="GO" id="GO:0051301">
    <property type="term" value="P:cell division"/>
    <property type="evidence" value="ECO:0007669"/>
    <property type="project" value="UniProtKB-KW"/>
</dbReference>
<dbReference type="GO" id="GO:0009252">
    <property type="term" value="P:peptidoglycan biosynthetic process"/>
    <property type="evidence" value="ECO:0007669"/>
    <property type="project" value="UniProtKB-UniRule"/>
</dbReference>
<dbReference type="HAMAP" id="MF_00639">
    <property type="entry name" value="MurD"/>
    <property type="match status" value="1"/>
</dbReference>
<comment type="caution">
    <text evidence="11">The sequence shown here is derived from an EMBL/GenBank/DDBJ whole genome shotgun (WGS) entry which is preliminary data.</text>
</comment>
<feature type="domain" description="Mur ligase central" evidence="10">
    <location>
        <begin position="114"/>
        <end position="285"/>
    </location>
</feature>
<evidence type="ECO:0000259" key="10">
    <source>
        <dbReference type="Pfam" id="PF08245"/>
    </source>
</evidence>
<dbReference type="InterPro" id="IPR036615">
    <property type="entry name" value="Mur_ligase_C_dom_sf"/>
</dbReference>
<dbReference type="Gene3D" id="3.90.190.20">
    <property type="entry name" value="Mur ligase, C-terminal domain"/>
    <property type="match status" value="1"/>
</dbReference>
<keyword evidence="6 7" id="KW-0067">ATP-binding</keyword>
<dbReference type="AlphaFoldDB" id="A0A2A2F5R0"/>
<sequence length="446" mass="47142">MALIASDRRTLIVGLGATGLSCVRHCHALGRQLAVADSRAQPPGLAEVRERWPDLEVVTGAFDPDWFCGFDELIVSPGISLDEPAIAAAAEAGVRISGDLDLFREAVAAPVVAITGSNGKSTVTTLLGQMAAEAGVNAGVGGNLGTPALDLIAPDVPLYILEVSSFQLERTTDLKAEVATVLNVSDDHMDRYPDRMSYFQAKHRIFQGARNAVVNLDDPLSQPLLNEGMVPHFFGLFRVDLGVFSTREDETGLWLTHGLDNLMHASELGVAGMHNIANVLAALALGNAIGLPMDAMLAAARRFRGLPHRSQSLREHNGVLWVNDSKATNVGATRAAIESLAPAEGQLVLIAGGDAKGADLSPLVEAVTGRVRHLVLMGQDAPILEEALGNHVASTRVSTMEEAVRVAADRACAGDRVLLSPACSSLDQYSNYEARGDAFARAVEAL</sequence>
<keyword evidence="7 8" id="KW-0133">Cell shape</keyword>
<dbReference type="RefSeq" id="WP_095618010.1">
    <property type="nucleotide sequence ID" value="NZ_NSKD01000005.1"/>
</dbReference>
<evidence type="ECO:0000313" key="11">
    <source>
        <dbReference type="EMBL" id="PAU79942.1"/>
    </source>
</evidence>
<accession>A0A2A2F5R0</accession>
<dbReference type="Pfam" id="PF21799">
    <property type="entry name" value="MurD-like_N"/>
    <property type="match status" value="1"/>
</dbReference>
<keyword evidence="12" id="KW-1185">Reference proteome</keyword>
<keyword evidence="7 8" id="KW-0131">Cell cycle</keyword>
<dbReference type="Gene3D" id="3.40.1190.10">
    <property type="entry name" value="Mur-like, catalytic domain"/>
    <property type="match status" value="1"/>
</dbReference>
<comment type="subcellular location">
    <subcellularLocation>
        <location evidence="1 7 8">Cytoplasm</location>
    </subcellularLocation>
</comment>
<dbReference type="SUPFAM" id="SSF53244">
    <property type="entry name" value="MurD-like peptide ligases, peptide-binding domain"/>
    <property type="match status" value="1"/>
</dbReference>
<comment type="function">
    <text evidence="7 8">Cell wall formation. Catalyzes the addition of glutamate to the nucleotide precursor UDP-N-acetylmuramoyl-L-alanine (UMA).</text>
</comment>
<feature type="domain" description="Mur ligase C-terminal" evidence="9">
    <location>
        <begin position="308"/>
        <end position="423"/>
    </location>
</feature>
<dbReference type="InterPro" id="IPR013221">
    <property type="entry name" value="Mur_ligase_cen"/>
</dbReference>
<name>A0A2A2F5R0_9GAMM</name>
<dbReference type="Gene3D" id="3.40.50.720">
    <property type="entry name" value="NAD(P)-binding Rossmann-like Domain"/>
    <property type="match status" value="1"/>
</dbReference>
<dbReference type="GO" id="GO:0008764">
    <property type="term" value="F:UDP-N-acetylmuramoylalanine-D-glutamate ligase activity"/>
    <property type="evidence" value="ECO:0007669"/>
    <property type="project" value="UniProtKB-UniRule"/>
</dbReference>
<keyword evidence="5 7" id="KW-0547">Nucleotide-binding</keyword>
<dbReference type="PANTHER" id="PTHR43692:SF1">
    <property type="entry name" value="UDP-N-ACETYLMURAMOYLALANINE--D-GLUTAMATE LIGASE"/>
    <property type="match status" value="1"/>
</dbReference>
<evidence type="ECO:0000313" key="12">
    <source>
        <dbReference type="Proteomes" id="UP000218896"/>
    </source>
</evidence>
<dbReference type="Pfam" id="PF08245">
    <property type="entry name" value="Mur_ligase_M"/>
    <property type="match status" value="1"/>
</dbReference>
<dbReference type="NCBIfam" id="TIGR01087">
    <property type="entry name" value="murD"/>
    <property type="match status" value="1"/>
</dbReference>
<protein>
    <recommendedName>
        <fullName evidence="7 8">UDP-N-acetylmuramoylalanine--D-glutamate ligase</fullName>
        <ecNumber evidence="7 8">6.3.2.9</ecNumber>
    </recommendedName>
    <alternativeName>
        <fullName evidence="7">D-glutamic acid-adding enzyme</fullName>
    </alternativeName>
    <alternativeName>
        <fullName evidence="7">UDP-N-acetylmuramoyl-L-alanyl-D-glutamate synthetase</fullName>
    </alternativeName>
</protein>
<evidence type="ECO:0000256" key="5">
    <source>
        <dbReference type="ARBA" id="ARBA00022741"/>
    </source>
</evidence>
<dbReference type="SUPFAM" id="SSF51984">
    <property type="entry name" value="MurCD N-terminal domain"/>
    <property type="match status" value="1"/>
</dbReference>
<evidence type="ECO:0000256" key="3">
    <source>
        <dbReference type="ARBA" id="ARBA00022490"/>
    </source>
</evidence>
<dbReference type="GO" id="GO:0005524">
    <property type="term" value="F:ATP binding"/>
    <property type="evidence" value="ECO:0007669"/>
    <property type="project" value="UniProtKB-UniRule"/>
</dbReference>